<dbReference type="AlphaFoldDB" id="A0A6A5BXD1"/>
<gene>
    <name evidence="3" type="ORF">FDP41_001504</name>
</gene>
<dbReference type="Proteomes" id="UP000444721">
    <property type="component" value="Unassembled WGS sequence"/>
</dbReference>
<keyword evidence="2" id="KW-1133">Transmembrane helix</keyword>
<name>A0A6A5BXD1_NAEFO</name>
<dbReference type="OMA" id="QHYLTEI"/>
<comment type="caution">
    <text evidence="3">The sequence shown here is derived from an EMBL/GenBank/DDBJ whole genome shotgun (WGS) entry which is preliminary data.</text>
</comment>
<dbReference type="GeneID" id="68108722"/>
<dbReference type="RefSeq" id="XP_044563874.1">
    <property type="nucleotide sequence ID" value="XM_044704596.1"/>
</dbReference>
<reference evidence="3 4" key="1">
    <citation type="journal article" date="2019" name="Sci. Rep.">
        <title>Nanopore sequencing improves the draft genome of the human pathogenic amoeba Naegleria fowleri.</title>
        <authorList>
            <person name="Liechti N."/>
            <person name="Schurch N."/>
            <person name="Bruggmann R."/>
            <person name="Wittwer M."/>
        </authorList>
    </citation>
    <scope>NUCLEOTIDE SEQUENCE [LARGE SCALE GENOMIC DNA]</scope>
    <source>
        <strain evidence="3 4">ATCC 30894</strain>
    </source>
</reference>
<feature type="transmembrane region" description="Helical" evidence="2">
    <location>
        <begin position="151"/>
        <end position="179"/>
    </location>
</feature>
<dbReference type="VEuPathDB" id="AmoebaDB:FDP41_001504"/>
<organism evidence="3 4">
    <name type="scientific">Naegleria fowleri</name>
    <name type="common">Brain eating amoeba</name>
    <dbReference type="NCBI Taxonomy" id="5763"/>
    <lineage>
        <taxon>Eukaryota</taxon>
        <taxon>Discoba</taxon>
        <taxon>Heterolobosea</taxon>
        <taxon>Tetramitia</taxon>
        <taxon>Eutetramitia</taxon>
        <taxon>Vahlkampfiidae</taxon>
        <taxon>Naegleria</taxon>
    </lineage>
</organism>
<proteinExistence type="predicted"/>
<dbReference type="VEuPathDB" id="AmoebaDB:NF0108890"/>
<sequence>MTLTPQPQQQPFQQPPLTSYGTTVTTTMTTATATLPMNMAGSPPPPVGYQQQQQQLSQQPPMMIITTSAANSPLSVVQLGHGGPLVETLSESVYMDGTNGFALPTQLAQTLSLYGIQNSGTLISEMEQVIYNLNGMLREHYSRASNYDIGFWVSFTVLMILIILTMGLAVALLFIIYIFPYKKARYLVRNMNSVVRPKVQHYLTEINRTKLIPFGLEFVMSYVPSASAFSASQNVWGYSFSNSSERIVLKLIRVSKPVQTVVMQ</sequence>
<dbReference type="EMBL" id="VFQX01000027">
    <property type="protein sequence ID" value="KAF0979161.1"/>
    <property type="molecule type" value="Genomic_DNA"/>
</dbReference>
<evidence type="ECO:0000256" key="1">
    <source>
        <dbReference type="SAM" id="MobiDB-lite"/>
    </source>
</evidence>
<protein>
    <submittedName>
        <fullName evidence="3">Uncharacterized protein</fullName>
    </submittedName>
</protein>
<accession>A0A6A5BXD1</accession>
<evidence type="ECO:0000313" key="4">
    <source>
        <dbReference type="Proteomes" id="UP000444721"/>
    </source>
</evidence>
<keyword evidence="4" id="KW-1185">Reference proteome</keyword>
<evidence type="ECO:0000256" key="2">
    <source>
        <dbReference type="SAM" id="Phobius"/>
    </source>
</evidence>
<dbReference type="OrthoDB" id="10375407at2759"/>
<keyword evidence="2" id="KW-0472">Membrane</keyword>
<evidence type="ECO:0000313" key="3">
    <source>
        <dbReference type="EMBL" id="KAF0979161.1"/>
    </source>
</evidence>
<feature type="region of interest" description="Disordered" evidence="1">
    <location>
        <begin position="1"/>
        <end position="22"/>
    </location>
</feature>
<dbReference type="VEuPathDB" id="AmoebaDB:NfTy_053360"/>
<keyword evidence="2" id="KW-0812">Transmembrane</keyword>